<evidence type="ECO:0000313" key="4">
    <source>
        <dbReference type="Proteomes" id="UP001614394"/>
    </source>
</evidence>
<protein>
    <recommendedName>
        <fullName evidence="2">DUF8094 domain-containing protein</fullName>
    </recommendedName>
</protein>
<reference evidence="3 4" key="1">
    <citation type="submission" date="2024-10" db="EMBL/GenBank/DDBJ databases">
        <title>The Natural Products Discovery Center: Release of the First 8490 Sequenced Strains for Exploring Actinobacteria Biosynthetic Diversity.</title>
        <authorList>
            <person name="Kalkreuter E."/>
            <person name="Kautsar S.A."/>
            <person name="Yang D."/>
            <person name="Bader C.D."/>
            <person name="Teijaro C.N."/>
            <person name="Fluegel L."/>
            <person name="Davis C.M."/>
            <person name="Simpson J.R."/>
            <person name="Lauterbach L."/>
            <person name="Steele A.D."/>
            <person name="Gui C."/>
            <person name="Meng S."/>
            <person name="Li G."/>
            <person name="Viehrig K."/>
            <person name="Ye F."/>
            <person name="Su P."/>
            <person name="Kiefer A.F."/>
            <person name="Nichols A."/>
            <person name="Cepeda A.J."/>
            <person name="Yan W."/>
            <person name="Fan B."/>
            <person name="Jiang Y."/>
            <person name="Adhikari A."/>
            <person name="Zheng C.-J."/>
            <person name="Schuster L."/>
            <person name="Cowan T.M."/>
            <person name="Smanski M.J."/>
            <person name="Chevrette M.G."/>
            <person name="De Carvalho L.P.S."/>
            <person name="Shen B."/>
        </authorList>
    </citation>
    <scope>NUCLEOTIDE SEQUENCE [LARGE SCALE GENOMIC DNA]</scope>
    <source>
        <strain evidence="3 4">NPDC053399</strain>
    </source>
</reference>
<dbReference type="RefSeq" id="WP_399656706.1">
    <property type="nucleotide sequence ID" value="NZ_JBITYG010000014.1"/>
</dbReference>
<dbReference type="InterPro" id="IPR058407">
    <property type="entry name" value="DUF8094"/>
</dbReference>
<feature type="domain" description="DUF8094" evidence="2">
    <location>
        <begin position="33"/>
        <end position="320"/>
    </location>
</feature>
<comment type="caution">
    <text evidence="3">The sequence shown here is derived from an EMBL/GenBank/DDBJ whole genome shotgun (WGS) entry which is preliminary data.</text>
</comment>
<dbReference type="EMBL" id="JBITYG010000014">
    <property type="protein sequence ID" value="MFI9105759.1"/>
    <property type="molecule type" value="Genomic_DNA"/>
</dbReference>
<name>A0ABW8CH31_9ACTN</name>
<dbReference type="Proteomes" id="UP001614394">
    <property type="component" value="Unassembled WGS sequence"/>
</dbReference>
<keyword evidence="4" id="KW-1185">Reference proteome</keyword>
<keyword evidence="1" id="KW-0732">Signal</keyword>
<evidence type="ECO:0000256" key="1">
    <source>
        <dbReference type="SAM" id="SignalP"/>
    </source>
</evidence>
<feature type="signal peptide" evidence="1">
    <location>
        <begin position="1"/>
        <end position="22"/>
    </location>
</feature>
<gene>
    <name evidence="3" type="ORF">ACIGXA_35170</name>
</gene>
<proteinExistence type="predicted"/>
<dbReference type="Pfam" id="PF26366">
    <property type="entry name" value="DUF8094"/>
    <property type="match status" value="1"/>
</dbReference>
<evidence type="ECO:0000259" key="2">
    <source>
        <dbReference type="Pfam" id="PF26366"/>
    </source>
</evidence>
<sequence length="325" mass="34328">MTRRRLSLTAAVLLLVLMPVTGCVTVHGEQALVPAVTKAEAAKALDRFTRLNNDAKRSYDPATLAKAETGALGAMDHAGLTARHANHPEGNPAAVPLKLTDARFLIPKQRGWPKWFAADAVSGGGNGAHWLLLFQRSAVSDPWKASYLAVIAADRMPTFVLDQDGYAEPVPLDGSGLQVEPGRLSAAYTSYLQTGTAATLAFADGPQTSQVRQQRRKGASTSAAVTEYADQPVSAGEFPPVGLRTTDGGALVFFASRHQSRLTTPGKPLKVDDPDTKALMTGTPKNSVTLIRVAEQAVTVPPANDAQGKVVFLSRLLGLVSAKGE</sequence>
<organism evidence="3 4">
    <name type="scientific">Streptomyces fildesensis</name>
    <dbReference type="NCBI Taxonomy" id="375757"/>
    <lineage>
        <taxon>Bacteria</taxon>
        <taxon>Bacillati</taxon>
        <taxon>Actinomycetota</taxon>
        <taxon>Actinomycetes</taxon>
        <taxon>Kitasatosporales</taxon>
        <taxon>Streptomycetaceae</taxon>
        <taxon>Streptomyces</taxon>
    </lineage>
</organism>
<feature type="chain" id="PRO_5045301849" description="DUF8094 domain-containing protein" evidence="1">
    <location>
        <begin position="23"/>
        <end position="325"/>
    </location>
</feature>
<accession>A0ABW8CH31</accession>
<evidence type="ECO:0000313" key="3">
    <source>
        <dbReference type="EMBL" id="MFI9105759.1"/>
    </source>
</evidence>